<dbReference type="InterPro" id="IPR050180">
    <property type="entry name" value="RNR_Ribonuclease"/>
</dbReference>
<dbReference type="SMART" id="SM00316">
    <property type="entry name" value="S1"/>
    <property type="match status" value="1"/>
</dbReference>
<dbReference type="PANTHER" id="PTHR23355">
    <property type="entry name" value="RIBONUCLEASE"/>
    <property type="match status" value="1"/>
</dbReference>
<feature type="region of interest" description="Disordered" evidence="9">
    <location>
        <begin position="26"/>
        <end position="80"/>
    </location>
</feature>
<dbReference type="Gene3D" id="2.40.50.140">
    <property type="entry name" value="Nucleic acid-binding proteins"/>
    <property type="match status" value="3"/>
</dbReference>
<dbReference type="InterPro" id="IPR013223">
    <property type="entry name" value="RNase_B_OB_dom"/>
</dbReference>
<evidence type="ECO:0000256" key="9">
    <source>
        <dbReference type="SAM" id="MobiDB-lite"/>
    </source>
</evidence>
<dbReference type="Pfam" id="PF08206">
    <property type="entry name" value="OB_RNB"/>
    <property type="match status" value="1"/>
</dbReference>
<gene>
    <name evidence="8" type="primary">rnr</name>
    <name evidence="11" type="ORF">C8N40_101230</name>
</gene>
<dbReference type="GO" id="GO:0005829">
    <property type="term" value="C:cytosol"/>
    <property type="evidence" value="ECO:0007669"/>
    <property type="project" value="TreeGrafter"/>
</dbReference>
<evidence type="ECO:0000256" key="2">
    <source>
        <dbReference type="ARBA" id="ARBA00004496"/>
    </source>
</evidence>
<organism evidence="11 12">
    <name type="scientific">Pontibacter mucosus</name>
    <dbReference type="NCBI Taxonomy" id="1649266"/>
    <lineage>
        <taxon>Bacteria</taxon>
        <taxon>Pseudomonadati</taxon>
        <taxon>Bacteroidota</taxon>
        <taxon>Cytophagia</taxon>
        <taxon>Cytophagales</taxon>
        <taxon>Hymenobacteraceae</taxon>
        <taxon>Pontibacter</taxon>
    </lineage>
</organism>
<dbReference type="InterPro" id="IPR022966">
    <property type="entry name" value="RNase_II/R_CS"/>
</dbReference>
<evidence type="ECO:0000259" key="10">
    <source>
        <dbReference type="PROSITE" id="PS50126"/>
    </source>
</evidence>
<evidence type="ECO:0000256" key="7">
    <source>
        <dbReference type="ARBA" id="ARBA00022884"/>
    </source>
</evidence>
<dbReference type="Proteomes" id="UP000244225">
    <property type="component" value="Unassembled WGS sequence"/>
</dbReference>
<dbReference type="EC" id="3.1.13.1" evidence="8"/>
<dbReference type="HAMAP" id="MF_01895">
    <property type="entry name" value="RNase_R"/>
    <property type="match status" value="1"/>
</dbReference>
<comment type="caution">
    <text evidence="11">The sequence shown here is derived from an EMBL/GenBank/DDBJ whole genome shotgun (WGS) entry which is preliminary data.</text>
</comment>
<dbReference type="NCBIfam" id="TIGR00358">
    <property type="entry name" value="3_prime_RNase"/>
    <property type="match status" value="1"/>
</dbReference>
<evidence type="ECO:0000256" key="5">
    <source>
        <dbReference type="ARBA" id="ARBA00022801"/>
    </source>
</evidence>
<dbReference type="InterPro" id="IPR003029">
    <property type="entry name" value="S1_domain"/>
</dbReference>
<evidence type="ECO:0000256" key="6">
    <source>
        <dbReference type="ARBA" id="ARBA00022839"/>
    </source>
</evidence>
<dbReference type="Pfam" id="PF00773">
    <property type="entry name" value="RNB"/>
    <property type="match status" value="1"/>
</dbReference>
<dbReference type="InterPro" id="IPR040476">
    <property type="entry name" value="CSD2"/>
</dbReference>
<dbReference type="InterPro" id="IPR004476">
    <property type="entry name" value="RNase_II/RNase_R"/>
</dbReference>
<dbReference type="AlphaFoldDB" id="A0A2T5YSY7"/>
<accession>A0A2T5YSY7</accession>
<keyword evidence="5 8" id="KW-0378">Hydrolase</keyword>
<dbReference type="InterPro" id="IPR011805">
    <property type="entry name" value="RNase_R"/>
</dbReference>
<dbReference type="Pfam" id="PF17876">
    <property type="entry name" value="CSD2"/>
    <property type="match status" value="1"/>
</dbReference>
<dbReference type="GO" id="GO:0008859">
    <property type="term" value="F:exoribonuclease II activity"/>
    <property type="evidence" value="ECO:0007669"/>
    <property type="project" value="UniProtKB-UniRule"/>
</dbReference>
<dbReference type="SUPFAM" id="SSF50249">
    <property type="entry name" value="Nucleic acid-binding proteins"/>
    <property type="match status" value="4"/>
</dbReference>
<evidence type="ECO:0000256" key="1">
    <source>
        <dbReference type="ARBA" id="ARBA00001849"/>
    </source>
</evidence>
<protein>
    <recommendedName>
        <fullName evidence="8">Ribonuclease R</fullName>
        <shortName evidence="8">RNase R</shortName>
        <ecNumber evidence="8">3.1.13.1</ecNumber>
    </recommendedName>
</protein>
<evidence type="ECO:0000313" key="12">
    <source>
        <dbReference type="Proteomes" id="UP000244225"/>
    </source>
</evidence>
<dbReference type="InterPro" id="IPR001900">
    <property type="entry name" value="RNase_II/R"/>
</dbReference>
<comment type="similarity">
    <text evidence="8">Belongs to the RNR ribonuclease family. RNase R subfamily.</text>
</comment>
<dbReference type="GO" id="GO:0006402">
    <property type="term" value="P:mRNA catabolic process"/>
    <property type="evidence" value="ECO:0007669"/>
    <property type="project" value="TreeGrafter"/>
</dbReference>
<evidence type="ECO:0000313" key="11">
    <source>
        <dbReference type="EMBL" id="PTX22406.1"/>
    </source>
</evidence>
<dbReference type="NCBIfam" id="TIGR02063">
    <property type="entry name" value="RNase_R"/>
    <property type="match status" value="1"/>
</dbReference>
<dbReference type="SMART" id="SM00955">
    <property type="entry name" value="RNB"/>
    <property type="match status" value="1"/>
</dbReference>
<name>A0A2T5YSY7_9BACT</name>
<keyword evidence="4 8" id="KW-0540">Nuclease</keyword>
<comment type="subcellular location">
    <subcellularLocation>
        <location evidence="2 8">Cytoplasm</location>
    </subcellularLocation>
</comment>
<keyword evidence="6 8" id="KW-0269">Exonuclease</keyword>
<feature type="domain" description="S1 motif" evidence="10">
    <location>
        <begin position="693"/>
        <end position="774"/>
    </location>
</feature>
<dbReference type="PROSITE" id="PS01175">
    <property type="entry name" value="RIBONUCLEASE_II"/>
    <property type="match status" value="1"/>
</dbReference>
<keyword evidence="3 8" id="KW-0963">Cytoplasm</keyword>
<dbReference type="PROSITE" id="PS50126">
    <property type="entry name" value="S1"/>
    <property type="match status" value="1"/>
</dbReference>
<dbReference type="PANTHER" id="PTHR23355:SF9">
    <property type="entry name" value="DIS3-LIKE EXONUCLEASE 2"/>
    <property type="match status" value="1"/>
</dbReference>
<dbReference type="Pfam" id="PF00575">
    <property type="entry name" value="S1"/>
    <property type="match status" value="1"/>
</dbReference>
<keyword evidence="7 8" id="KW-0694">RNA-binding</keyword>
<dbReference type="InterPro" id="IPR012340">
    <property type="entry name" value="NA-bd_OB-fold"/>
</dbReference>
<comment type="function">
    <text evidence="8">3'-5' exoribonuclease that releases 5'-nucleoside monophosphates and is involved in maturation of structured RNAs.</text>
</comment>
<dbReference type="EMBL" id="QBKI01000001">
    <property type="protein sequence ID" value="PTX22406.1"/>
    <property type="molecule type" value="Genomic_DNA"/>
</dbReference>
<keyword evidence="12" id="KW-1185">Reference proteome</keyword>
<feature type="compositionally biased region" description="Basic residues" evidence="9">
    <location>
        <begin position="26"/>
        <end position="39"/>
    </location>
</feature>
<dbReference type="GO" id="GO:0003723">
    <property type="term" value="F:RNA binding"/>
    <property type="evidence" value="ECO:0007669"/>
    <property type="project" value="UniProtKB-UniRule"/>
</dbReference>
<evidence type="ECO:0000256" key="4">
    <source>
        <dbReference type="ARBA" id="ARBA00022722"/>
    </source>
</evidence>
<feature type="compositionally biased region" description="Basic and acidic residues" evidence="9">
    <location>
        <begin position="40"/>
        <end position="72"/>
    </location>
</feature>
<reference evidence="11 12" key="1">
    <citation type="submission" date="2018-04" db="EMBL/GenBank/DDBJ databases">
        <title>Genomic Encyclopedia of Archaeal and Bacterial Type Strains, Phase II (KMG-II): from individual species to whole genera.</title>
        <authorList>
            <person name="Goeker M."/>
        </authorList>
    </citation>
    <scope>NUCLEOTIDE SEQUENCE [LARGE SCALE GENOMIC DNA]</scope>
    <source>
        <strain evidence="11 12">DSM 100162</strain>
    </source>
</reference>
<evidence type="ECO:0000256" key="3">
    <source>
        <dbReference type="ARBA" id="ARBA00022490"/>
    </source>
</evidence>
<dbReference type="CDD" id="cd04471">
    <property type="entry name" value="S1_RNase_R"/>
    <property type="match status" value="1"/>
</dbReference>
<sequence>MVAYSTSTSSELKIYKWLRRLHKPPHTYKAFMKNKRDKKGGRDESRSRRRGGDSPRSRKETAREAYARKEPSSPKGAPKSAKAIVLEVFSNSPDTVFTMRQVTRRLGVADQHGREQVQKLVKALVQENKLLAVDEDKYMMNLKVEIITGRVDLANSKYAYIVSQEREEDIRVHVEHLQYAMDGDLVKVEVLPSVRGGRQEGVVVEVLERSRTELVGLMELSKNFGFVVPDFKRLYFDIFVGERHLNGAESGDKVLVRILEWPDRPGKNPTGEVVRVFGPAGEHEAEIHSIMAEFGLPFEFPEGVEEEAESMSENIPAGEIAKRRDFRDVTTFTIDPADAKDFDDALSIQKLENGNWEIGVHIADVTHYVHPRSVLEKEAFHRATSVYLVDRTIPMLPERLSNGLCSLRPQEEKLTFSVVFEIDDNGKLYDTWYGRTIIYSDRRFSYEEAQERIETGEGDFAEEINTLNNIAKKLQAKRFKNGAISFETVEVKFKLDENGKPLSVYVKERKDAHKLIEEFMLLANKRVAEFVHGLGKGKKRPTMVYRTHGAPDPDKLSTFSIFARKFGYKVDVEGDISEELNHLTAEIEGKPEQSVLQNLAIRTMAKAKYSTEPEGHFGLAFAHYSHFTSPIRRYPDMMAHRLLQHYLDGGKSEDKEAYEERCRHSSEMEKRAADAERASIKYKQVEFMKDTIGNQYKGIVSGVTEWGIFVEIEENKCEGMVRLADINDDYYELDADNYRIIGRQTKRIISFGDEVLVEVKSANLADRTIDLELVETLKQH</sequence>
<comment type="catalytic activity">
    <reaction evidence="1 8">
        <text>Exonucleolytic cleavage in the 3'- to 5'-direction to yield nucleoside 5'-phosphates.</text>
        <dbReference type="EC" id="3.1.13.1"/>
    </reaction>
</comment>
<proteinExistence type="inferred from homology"/>
<evidence type="ECO:0000256" key="8">
    <source>
        <dbReference type="HAMAP-Rule" id="MF_01895"/>
    </source>
</evidence>